<dbReference type="VEuPathDB" id="FungiDB:CJI96_0004340"/>
<proteinExistence type="inferred from homology"/>
<reference evidence="10" key="2">
    <citation type="submission" date="2017-11" db="EMBL/GenBank/DDBJ databases">
        <title>Candida auris genome assembly and annotation.</title>
        <authorList>
            <person name="Munoz J.F."/>
            <person name="Gade L.G."/>
            <person name="Chow N.A."/>
            <person name="Litvintseva A.P."/>
            <person name="Loparev V.N."/>
            <person name="Cuomo C.A."/>
        </authorList>
    </citation>
    <scope>NUCLEOTIDE SEQUENCE</scope>
    <source>
        <strain evidence="10">B8441</strain>
    </source>
</reference>
<feature type="compositionally biased region" description="Basic and acidic residues" evidence="7">
    <location>
        <begin position="471"/>
        <end position="486"/>
    </location>
</feature>
<feature type="compositionally biased region" description="Polar residues" evidence="7">
    <location>
        <begin position="385"/>
        <end position="407"/>
    </location>
</feature>
<organism evidence="10">
    <name type="scientific">Candidozyma auris</name>
    <name type="common">Yeast</name>
    <name type="synonym">Candida auris</name>
    <dbReference type="NCBI Taxonomy" id="498019"/>
    <lineage>
        <taxon>Eukaryota</taxon>
        <taxon>Fungi</taxon>
        <taxon>Dikarya</taxon>
        <taxon>Ascomycota</taxon>
        <taxon>Saccharomycotina</taxon>
        <taxon>Pichiomycetes</taxon>
        <taxon>Metschnikowiaceae</taxon>
        <taxon>Candidozyma</taxon>
    </lineage>
</organism>
<reference evidence="9 11" key="3">
    <citation type="journal article" date="2018" name="Nat. Commun.">
        <title>Genomic insights into multidrug-resistance, mating and virulence in Candida auris and related emerging species.</title>
        <authorList>
            <person name="Munoz J.F."/>
            <person name="Gade L."/>
            <person name="Chow N.A."/>
            <person name="Loparev V.N."/>
            <person name="Juieng P."/>
            <person name="Berkow E.L."/>
            <person name="Farrer R.A."/>
            <person name="Litvintseva A.P."/>
            <person name="Cuomo C.A."/>
        </authorList>
    </citation>
    <scope>GENOME REANNOTATION</scope>
    <source>
        <strain evidence="9 11">B8441</strain>
    </source>
</reference>
<evidence type="ECO:0000256" key="2">
    <source>
        <dbReference type="ARBA" id="ARBA00022692"/>
    </source>
</evidence>
<keyword evidence="2 8" id="KW-0812">Transmembrane</keyword>
<keyword evidence="11" id="KW-1185">Reference proteome</keyword>
<dbReference type="OrthoDB" id="5393256at2759"/>
<dbReference type="OMA" id="CVVIPWE"/>
<evidence type="ECO:0000256" key="4">
    <source>
        <dbReference type="ARBA" id="ARBA00023136"/>
    </source>
</evidence>
<evidence type="ECO:0000256" key="6">
    <source>
        <dbReference type="ARBA" id="ARBA00040155"/>
    </source>
</evidence>
<dbReference type="EMBL" id="PEKT03000005">
    <property type="protein sequence ID" value="KAK8439224.1"/>
    <property type="molecule type" value="Genomic_DNA"/>
</dbReference>
<dbReference type="VEuPathDB" id="FungiDB:CJJ07_000685"/>
<dbReference type="AlphaFoldDB" id="A0A2H0ZGQ2"/>
<feature type="transmembrane region" description="Helical" evidence="8">
    <location>
        <begin position="241"/>
        <end position="260"/>
    </location>
</feature>
<dbReference type="GO" id="GO:0071467">
    <property type="term" value="P:cellular response to pH"/>
    <property type="evidence" value="ECO:0007669"/>
    <property type="project" value="TreeGrafter"/>
</dbReference>
<name>A0A2H0ZGQ2_CANAR</name>
<dbReference type="EMBL" id="PEKT02000009">
    <property type="protein sequence ID" value="PIS49788.1"/>
    <property type="molecule type" value="Genomic_DNA"/>
</dbReference>
<feature type="transmembrane region" description="Helical" evidence="8">
    <location>
        <begin position="298"/>
        <end position="322"/>
    </location>
</feature>
<dbReference type="PANTHER" id="PTHR35779:SF1">
    <property type="entry name" value="PH-RESPONSE REGULATOR PROTEIN PALH_RIM21"/>
    <property type="match status" value="1"/>
</dbReference>
<dbReference type="Pfam" id="PF08733">
    <property type="entry name" value="PalH"/>
    <property type="match status" value="1"/>
</dbReference>
<evidence type="ECO:0000256" key="1">
    <source>
        <dbReference type="ARBA" id="ARBA00004141"/>
    </source>
</evidence>
<evidence type="ECO:0000256" key="5">
    <source>
        <dbReference type="ARBA" id="ARBA00038109"/>
    </source>
</evidence>
<dbReference type="VEuPathDB" id="FungiDB:B9J08_004815"/>
<dbReference type="VEuPathDB" id="FungiDB:CJI97_004637"/>
<dbReference type="GO" id="GO:0005886">
    <property type="term" value="C:plasma membrane"/>
    <property type="evidence" value="ECO:0007669"/>
    <property type="project" value="TreeGrafter"/>
</dbReference>
<comment type="subcellular location">
    <subcellularLocation>
        <location evidence="1">Membrane</location>
        <topology evidence="1">Multi-pass membrane protein</topology>
    </subcellularLocation>
</comment>
<comment type="similarity">
    <text evidence="5">Belongs to the palH/RIM21 family.</text>
</comment>
<reference evidence="10 11" key="1">
    <citation type="journal article" date="2017" name="Clin. Infect. Dis.">
        <title>Simultaneous emergence of multidrug-resistant Candida auris on 3 continents confirmed by whole-genome sequencing and epidemiological analyses.</title>
        <authorList>
            <person name="Lockhart S.R."/>
            <person name="Etienne K.A."/>
            <person name="Vallabhaneni S."/>
            <person name="Farooqi J."/>
            <person name="Chowdhary A."/>
            <person name="Govender N.P."/>
            <person name="Colombo A.L."/>
            <person name="Calvo B."/>
            <person name="Cuomo C.A."/>
            <person name="Desjardins C.A."/>
            <person name="Berkow E.L."/>
            <person name="Castanheira M."/>
            <person name="Magobo R.E."/>
            <person name="Jabeen K."/>
            <person name="Asghar R.J."/>
            <person name="Meis J.F."/>
            <person name="Jackson B."/>
            <person name="Chiller T."/>
            <person name="Litvintseva A.P."/>
        </authorList>
    </citation>
    <scope>NUCLEOTIDE SEQUENCE [LARGE SCALE GENOMIC DNA]</scope>
    <source>
        <strain evidence="10 11">B8441</strain>
    </source>
</reference>
<evidence type="ECO:0000313" key="11">
    <source>
        <dbReference type="Proteomes" id="UP000230249"/>
    </source>
</evidence>
<dbReference type="Proteomes" id="UP000230249">
    <property type="component" value="Unassembled WGS sequence"/>
</dbReference>
<sequence>MFWRSRGARKVYQSCMPIELPEGLIISHDFNSPVKYIRRAVFHQKCYEGSTPMLNSNVNLVLNTFSESLPLVRKSWEEFTSPPNSGVFVYSVVPIVYSIAISAVITWFLTIFVLTNYTIKPSFLLQSSTILSSVYMLITVIKSIVVLHNQQRQGYLHGEALLHAVNDTLYLSIIDLIVVLSLLILQVQVVMRLFSRQSDKRSIFYVGTGAAVVSQALWGVTKFHNFHEDAEAGKIIPALTYLIRIAMGMCYAAIFTAFLLTKIKQIAANRNIWLISLLTFVFIYAPVAFFIADVSNAWVYALSEIFSVVTYVVCVVIPWEWCNKYNVIRKMMEKEGVLGRRFYEDELYELDRFELFVEEEEPESRHSFHDSDSQSDDRGGGVPVHSQSSSSQTLMKNTSPEVSSNAEHWQKSKLARLTDGVNIVKNRFLDITDKIIATGLAVPRSVSVGSSFGGSQHQPVERSAEAPLAQLERHASERRRSRERQEASLGRGTATRSNEQEERSVSFAEVDNAGRNRRDVFVYSRRDVVLELDEEED</sequence>
<evidence type="ECO:0000313" key="9">
    <source>
        <dbReference type="EMBL" id="KAK8439224.1"/>
    </source>
</evidence>
<feature type="region of interest" description="Disordered" evidence="7">
    <location>
        <begin position="361"/>
        <end position="407"/>
    </location>
</feature>
<comment type="caution">
    <text evidence="10">The sequence shown here is derived from an EMBL/GenBank/DDBJ whole genome shotgun (WGS) entry which is preliminary data.</text>
</comment>
<gene>
    <name evidence="10" type="ORF">B9J08_004815</name>
    <name evidence="9" type="ORF">B9J08_04775</name>
</gene>
<dbReference type="VEuPathDB" id="FungiDB:CJJ09_004826"/>
<dbReference type="VEuPathDB" id="FungiDB:QG37_07456"/>
<keyword evidence="3 8" id="KW-1133">Transmembrane helix</keyword>
<feature type="transmembrane region" description="Helical" evidence="8">
    <location>
        <begin position="95"/>
        <end position="117"/>
    </location>
</feature>
<evidence type="ECO:0000256" key="3">
    <source>
        <dbReference type="ARBA" id="ARBA00022989"/>
    </source>
</evidence>
<feature type="region of interest" description="Disordered" evidence="7">
    <location>
        <begin position="448"/>
        <end position="509"/>
    </location>
</feature>
<dbReference type="STRING" id="498019.A0A2H0ZGQ2"/>
<evidence type="ECO:0000256" key="7">
    <source>
        <dbReference type="SAM" id="MobiDB-lite"/>
    </source>
</evidence>
<feature type="transmembrane region" description="Helical" evidence="8">
    <location>
        <begin position="129"/>
        <end position="148"/>
    </location>
</feature>
<protein>
    <recommendedName>
        <fullName evidence="6">pH-response regulator protein palH/RIM21</fullName>
    </recommendedName>
</protein>
<keyword evidence="4 8" id="KW-0472">Membrane</keyword>
<evidence type="ECO:0000256" key="8">
    <source>
        <dbReference type="SAM" id="Phobius"/>
    </source>
</evidence>
<reference evidence="9" key="4">
    <citation type="submission" date="2024-03" db="EMBL/GenBank/DDBJ databases">
        <title>Improved genome assembly of Candida auris strain B8441 and annotation of B11205.</title>
        <authorList>
            <person name="Cauldron N.C."/>
            <person name="Shea T."/>
            <person name="Cuomo C.A."/>
        </authorList>
    </citation>
    <scope>NUCLEOTIDE SEQUENCE</scope>
    <source>
        <strain evidence="9">B8441</strain>
    </source>
</reference>
<dbReference type="PANTHER" id="PTHR35779">
    <property type="entry name" value="PH-RESPONSE REGULATOR PROTEIN PALH/RIM21"/>
    <property type="match status" value="1"/>
</dbReference>
<feature type="transmembrane region" description="Helical" evidence="8">
    <location>
        <begin position="272"/>
        <end position="292"/>
    </location>
</feature>
<dbReference type="InterPro" id="IPR014844">
    <property type="entry name" value="PalH"/>
</dbReference>
<feature type="compositionally biased region" description="Basic and acidic residues" evidence="7">
    <location>
        <begin position="363"/>
        <end position="379"/>
    </location>
</feature>
<evidence type="ECO:0000313" key="10">
    <source>
        <dbReference type="EMBL" id="PIS49788.1"/>
    </source>
</evidence>
<feature type="transmembrane region" description="Helical" evidence="8">
    <location>
        <begin position="168"/>
        <end position="191"/>
    </location>
</feature>
<accession>A0A2H0ZGQ2</accession>